<keyword evidence="6 8" id="KW-1133">Transmembrane helix</keyword>
<keyword evidence="5 8" id="KW-0812">Transmembrane</keyword>
<evidence type="ECO:0000313" key="12">
    <source>
        <dbReference type="Proteomes" id="UP000628854"/>
    </source>
</evidence>
<gene>
    <name evidence="11" type="ORF">GCM10011503_05390</name>
</gene>
<evidence type="ECO:0000259" key="10">
    <source>
        <dbReference type="Pfam" id="PF12704"/>
    </source>
</evidence>
<dbReference type="InterPro" id="IPR003838">
    <property type="entry name" value="ABC3_permease_C"/>
</dbReference>
<evidence type="ECO:0000259" key="9">
    <source>
        <dbReference type="Pfam" id="PF02687"/>
    </source>
</evidence>
<evidence type="ECO:0000256" key="3">
    <source>
        <dbReference type="ARBA" id="ARBA00022448"/>
    </source>
</evidence>
<comment type="similarity">
    <text evidence="2">Belongs to the ABC-4 integral membrane protein family. LolC/E subfamily.</text>
</comment>
<dbReference type="InterPro" id="IPR051447">
    <property type="entry name" value="Lipoprotein-release_system"/>
</dbReference>
<evidence type="ECO:0000256" key="7">
    <source>
        <dbReference type="ARBA" id="ARBA00023136"/>
    </source>
</evidence>
<keyword evidence="3" id="KW-0813">Transport</keyword>
<dbReference type="Proteomes" id="UP000628854">
    <property type="component" value="Unassembled WGS sequence"/>
</dbReference>
<comment type="caution">
    <text evidence="11">The sequence shown here is derived from an EMBL/GenBank/DDBJ whole genome shotgun (WGS) entry which is preliminary data.</text>
</comment>
<dbReference type="RefSeq" id="WP_084393717.1">
    <property type="nucleotide sequence ID" value="NZ_BMKF01000001.1"/>
</dbReference>
<organism evidence="11 12">
    <name type="scientific">Henriciella pelagia</name>
    <dbReference type="NCBI Taxonomy" id="1977912"/>
    <lineage>
        <taxon>Bacteria</taxon>
        <taxon>Pseudomonadati</taxon>
        <taxon>Pseudomonadota</taxon>
        <taxon>Alphaproteobacteria</taxon>
        <taxon>Hyphomonadales</taxon>
        <taxon>Hyphomonadaceae</taxon>
        <taxon>Henriciella</taxon>
    </lineage>
</organism>
<dbReference type="Pfam" id="PF12704">
    <property type="entry name" value="MacB_PCD"/>
    <property type="match status" value="1"/>
</dbReference>
<feature type="domain" description="ABC3 transporter permease C-terminal" evidence="9">
    <location>
        <begin position="283"/>
        <end position="418"/>
    </location>
</feature>
<sequence>MAKSAPFGEVERALAWRYLRAKRQNGGVSLISIISFFGIMLAVTALIVIMSVMAGFRSTLLNALLGGQGHVFVTVDGYPEDNVLDLTQQVLEVPGIKSASPIIEQQVLATSEYARTGAVVRGVRSEDLDNLPYLKAGRSTADAAGFGEGRNGGDIVLIGAFLASDLGIRPGDQIKLIAPEGVSGPFGVTPRSKSYTVGDVFTTGSVELDKLYVLMPMQQAQLFFNKRGEYQLLDVRLDDPMKADQAKRDITAKIGQNFYLQDWKQQRAGYLNALNVERGMMRMIMLILITITALNIVTGVVMLVKNKTGDIAILRTIGATRGAIMRTFIMIGAILGLTGALIGLILGITIVLNIGAVEALLNFLIPGQGEIFDAETYGLQGLPAELDWGEALFTTLWAMSMSVLVTIWPAWSAARLDPVEALRFE</sequence>
<dbReference type="NCBIfam" id="TIGR02212">
    <property type="entry name" value="lolCE"/>
    <property type="match status" value="1"/>
</dbReference>
<evidence type="ECO:0000256" key="4">
    <source>
        <dbReference type="ARBA" id="ARBA00022475"/>
    </source>
</evidence>
<evidence type="ECO:0000256" key="8">
    <source>
        <dbReference type="SAM" id="Phobius"/>
    </source>
</evidence>
<dbReference type="InterPro" id="IPR011925">
    <property type="entry name" value="LolCE_TM"/>
</dbReference>
<comment type="subcellular location">
    <subcellularLocation>
        <location evidence="1">Cell membrane</location>
        <topology evidence="1">Multi-pass membrane protein</topology>
    </subcellularLocation>
</comment>
<reference evidence="12" key="1">
    <citation type="journal article" date="2019" name="Int. J. Syst. Evol. Microbiol.">
        <title>The Global Catalogue of Microorganisms (GCM) 10K type strain sequencing project: providing services to taxonomists for standard genome sequencing and annotation.</title>
        <authorList>
            <consortium name="The Broad Institute Genomics Platform"/>
            <consortium name="The Broad Institute Genome Sequencing Center for Infectious Disease"/>
            <person name="Wu L."/>
            <person name="Ma J."/>
        </authorList>
    </citation>
    <scope>NUCLEOTIDE SEQUENCE [LARGE SCALE GENOMIC DNA]</scope>
    <source>
        <strain evidence="12">CGMCC 1.15928</strain>
    </source>
</reference>
<feature type="transmembrane region" description="Helical" evidence="8">
    <location>
        <begin position="27"/>
        <end position="56"/>
    </location>
</feature>
<accession>A0ABQ1J4D9</accession>
<evidence type="ECO:0000256" key="2">
    <source>
        <dbReference type="ARBA" id="ARBA00005236"/>
    </source>
</evidence>
<evidence type="ECO:0000256" key="1">
    <source>
        <dbReference type="ARBA" id="ARBA00004651"/>
    </source>
</evidence>
<feature type="transmembrane region" description="Helical" evidence="8">
    <location>
        <begin position="283"/>
        <end position="304"/>
    </location>
</feature>
<feature type="transmembrane region" description="Helical" evidence="8">
    <location>
        <begin position="325"/>
        <end position="354"/>
    </location>
</feature>
<dbReference type="Pfam" id="PF02687">
    <property type="entry name" value="FtsX"/>
    <property type="match status" value="1"/>
</dbReference>
<evidence type="ECO:0000256" key="5">
    <source>
        <dbReference type="ARBA" id="ARBA00022692"/>
    </source>
</evidence>
<dbReference type="EMBL" id="BMKF01000001">
    <property type="protein sequence ID" value="GGB59843.1"/>
    <property type="molecule type" value="Genomic_DNA"/>
</dbReference>
<keyword evidence="7 8" id="KW-0472">Membrane</keyword>
<proteinExistence type="inferred from homology"/>
<evidence type="ECO:0000313" key="11">
    <source>
        <dbReference type="EMBL" id="GGB59843.1"/>
    </source>
</evidence>
<feature type="transmembrane region" description="Helical" evidence="8">
    <location>
        <begin position="391"/>
        <end position="411"/>
    </location>
</feature>
<name>A0ABQ1J4D9_9PROT</name>
<feature type="domain" description="MacB-like periplasmic core" evidence="10">
    <location>
        <begin position="32"/>
        <end position="252"/>
    </location>
</feature>
<dbReference type="PANTHER" id="PTHR30489">
    <property type="entry name" value="LIPOPROTEIN-RELEASING SYSTEM TRANSMEMBRANE PROTEIN LOLE"/>
    <property type="match status" value="1"/>
</dbReference>
<dbReference type="InterPro" id="IPR025857">
    <property type="entry name" value="MacB_PCD"/>
</dbReference>
<protein>
    <submittedName>
        <fullName evidence="11">Multidrug ABC transporter substrate-binding protein</fullName>
    </submittedName>
</protein>
<keyword evidence="4" id="KW-1003">Cell membrane</keyword>
<evidence type="ECO:0000256" key="6">
    <source>
        <dbReference type="ARBA" id="ARBA00022989"/>
    </source>
</evidence>
<dbReference type="PANTHER" id="PTHR30489:SF0">
    <property type="entry name" value="LIPOPROTEIN-RELEASING SYSTEM TRANSMEMBRANE PROTEIN LOLE"/>
    <property type="match status" value="1"/>
</dbReference>
<keyword evidence="12" id="KW-1185">Reference proteome</keyword>